<protein>
    <submittedName>
        <fullName evidence="1">Uncharacterized protein</fullName>
    </submittedName>
</protein>
<proteinExistence type="predicted"/>
<dbReference type="EMBL" id="BIXY01000095">
    <property type="protein sequence ID" value="GCF11121.1"/>
    <property type="molecule type" value="Genomic_DNA"/>
</dbReference>
<organism evidence="1 2">
    <name type="scientific">Dictyobacter arantiisoli</name>
    <dbReference type="NCBI Taxonomy" id="2014874"/>
    <lineage>
        <taxon>Bacteria</taxon>
        <taxon>Bacillati</taxon>
        <taxon>Chloroflexota</taxon>
        <taxon>Ktedonobacteria</taxon>
        <taxon>Ktedonobacterales</taxon>
        <taxon>Dictyobacteraceae</taxon>
        <taxon>Dictyobacter</taxon>
    </lineage>
</organism>
<name>A0A5A5THR1_9CHLR</name>
<dbReference type="AlphaFoldDB" id="A0A5A5THR1"/>
<evidence type="ECO:0000313" key="1">
    <source>
        <dbReference type="EMBL" id="GCF11121.1"/>
    </source>
</evidence>
<accession>A0A5A5THR1</accession>
<gene>
    <name evidence="1" type="ORF">KDI_46850</name>
</gene>
<keyword evidence="2" id="KW-1185">Reference proteome</keyword>
<reference evidence="1 2" key="1">
    <citation type="submission" date="2019-01" db="EMBL/GenBank/DDBJ databases">
        <title>Draft genome sequence of Dictyobacter sp. Uno17.</title>
        <authorList>
            <person name="Wang C.M."/>
            <person name="Zheng Y."/>
            <person name="Sakai Y."/>
            <person name="Abe K."/>
            <person name="Yokota A."/>
            <person name="Yabe S."/>
        </authorList>
    </citation>
    <scope>NUCLEOTIDE SEQUENCE [LARGE SCALE GENOMIC DNA]</scope>
    <source>
        <strain evidence="1 2">Uno17</strain>
    </source>
</reference>
<sequence length="80" mass="8968">MLLYKKFKSLKLRHAQLFVQDGLLAAKNRSLKSEGANRMVPQTQRYLCDAVVLLPEPLNGDQSLGVADLATFKNIPELIK</sequence>
<dbReference type="Proteomes" id="UP000322530">
    <property type="component" value="Unassembled WGS sequence"/>
</dbReference>
<evidence type="ECO:0000313" key="2">
    <source>
        <dbReference type="Proteomes" id="UP000322530"/>
    </source>
</evidence>
<comment type="caution">
    <text evidence="1">The sequence shown here is derived from an EMBL/GenBank/DDBJ whole genome shotgun (WGS) entry which is preliminary data.</text>
</comment>